<dbReference type="RefSeq" id="WP_110450571.1">
    <property type="nucleotide sequence ID" value="NZ_CP029479.1"/>
</dbReference>
<proteinExistence type="predicted"/>
<reference evidence="2" key="1">
    <citation type="submission" date="2018-05" db="EMBL/GenBank/DDBJ databases">
        <title>Genome sequencing of Phenylobacterium sp. HYN0004.</title>
        <authorList>
            <person name="Yi H."/>
            <person name="Baek C."/>
        </authorList>
    </citation>
    <scope>NUCLEOTIDE SEQUENCE [LARGE SCALE GENOMIC DNA]</scope>
    <source>
        <strain evidence="2">HYN0004</strain>
    </source>
</reference>
<dbReference type="AlphaFoldDB" id="A0A2Z3I3E8"/>
<keyword evidence="2" id="KW-1185">Reference proteome</keyword>
<evidence type="ECO:0000313" key="2">
    <source>
        <dbReference type="Proteomes" id="UP000247763"/>
    </source>
</evidence>
<protein>
    <submittedName>
        <fullName evidence="1">Uncharacterized protein</fullName>
    </submittedName>
</protein>
<evidence type="ECO:0000313" key="1">
    <source>
        <dbReference type="EMBL" id="AWM78004.1"/>
    </source>
</evidence>
<accession>A0A2Z3I3E8</accession>
<dbReference type="KEGG" id="phb:HYN04_09690"/>
<sequence length="114" mass="11850">MLAVILAAAVAAQPALPRTDVPRLGFFAGVVHQCTPGTQRDAFDARVRGMAGEVQRQLGPDAAFDFAAAFGHGIASAAVSTSSETPLLGQDFCGNARRTFEEGAARLGPAPRRQ</sequence>
<dbReference type="Proteomes" id="UP000247763">
    <property type="component" value="Chromosome"/>
</dbReference>
<name>A0A2Z3I3E8_9CAUL</name>
<organism evidence="1 2">
    <name type="scientific">Phenylobacterium parvum</name>
    <dbReference type="NCBI Taxonomy" id="2201350"/>
    <lineage>
        <taxon>Bacteria</taxon>
        <taxon>Pseudomonadati</taxon>
        <taxon>Pseudomonadota</taxon>
        <taxon>Alphaproteobacteria</taxon>
        <taxon>Caulobacterales</taxon>
        <taxon>Caulobacteraceae</taxon>
        <taxon>Phenylobacterium</taxon>
    </lineage>
</organism>
<dbReference type="EMBL" id="CP029479">
    <property type="protein sequence ID" value="AWM78004.1"/>
    <property type="molecule type" value="Genomic_DNA"/>
</dbReference>
<gene>
    <name evidence="1" type="ORF">HYN04_09690</name>
</gene>